<evidence type="ECO:0000313" key="3">
    <source>
        <dbReference type="EMBL" id="KAF3496895.1"/>
    </source>
</evidence>
<evidence type="ECO:0000313" key="4">
    <source>
        <dbReference type="Proteomes" id="UP000266723"/>
    </source>
</evidence>
<organism evidence="2">
    <name type="scientific">Brassica cretica</name>
    <name type="common">Mustard</name>
    <dbReference type="NCBI Taxonomy" id="69181"/>
    <lineage>
        <taxon>Eukaryota</taxon>
        <taxon>Viridiplantae</taxon>
        <taxon>Streptophyta</taxon>
        <taxon>Embryophyta</taxon>
        <taxon>Tracheophyta</taxon>
        <taxon>Spermatophyta</taxon>
        <taxon>Magnoliopsida</taxon>
        <taxon>eudicotyledons</taxon>
        <taxon>Gunneridae</taxon>
        <taxon>Pentapetalae</taxon>
        <taxon>rosids</taxon>
        <taxon>malvids</taxon>
        <taxon>Brassicales</taxon>
        <taxon>Brassicaceae</taxon>
        <taxon>Brassiceae</taxon>
        <taxon>Brassica</taxon>
    </lineage>
</organism>
<gene>
    <name evidence="3" type="ORF">DY000_02053567</name>
    <name evidence="2" type="ORF">F2Q70_00039222</name>
</gene>
<feature type="region of interest" description="Disordered" evidence="1">
    <location>
        <begin position="1"/>
        <end position="31"/>
    </location>
</feature>
<evidence type="ECO:0000256" key="1">
    <source>
        <dbReference type="SAM" id="MobiDB-lite"/>
    </source>
</evidence>
<dbReference type="EMBL" id="QGKY02000190">
    <property type="protein sequence ID" value="KAF2588798.1"/>
    <property type="molecule type" value="Genomic_DNA"/>
</dbReference>
<feature type="compositionally biased region" description="Basic and acidic residues" evidence="1">
    <location>
        <begin position="14"/>
        <end position="31"/>
    </location>
</feature>
<protein>
    <submittedName>
        <fullName evidence="2">Uncharacterized protein</fullName>
    </submittedName>
</protein>
<dbReference type="OrthoDB" id="1305902at2759"/>
<name>A0A8S9K531_BRACR</name>
<reference evidence="3 4" key="3">
    <citation type="journal article" date="2020" name="BMC Genomics">
        <title>Intraspecific diversification of the crop wild relative Brassica cretica Lam. using demographic model selection.</title>
        <authorList>
            <person name="Kioukis A."/>
            <person name="Michalopoulou V.A."/>
            <person name="Briers L."/>
            <person name="Pirintsos S."/>
            <person name="Studholme D.J."/>
            <person name="Pavlidis P."/>
            <person name="Sarris P.F."/>
        </authorList>
    </citation>
    <scope>NUCLEOTIDE SEQUENCE [LARGE SCALE GENOMIC DNA]</scope>
    <source>
        <strain evidence="4">cv. PFS-1207/04</strain>
        <strain evidence="3">PFS-1207/04</strain>
    </source>
</reference>
<reference evidence="2" key="1">
    <citation type="submission" date="2019-12" db="EMBL/GenBank/DDBJ databases">
        <title>Genome sequencing and annotation of Brassica cretica.</title>
        <authorList>
            <person name="Studholme D.J."/>
            <person name="Sarris P.F."/>
        </authorList>
    </citation>
    <scope>NUCLEOTIDE SEQUENCE</scope>
    <source>
        <strain evidence="2">PFS-102/07</strain>
        <tissue evidence="2">Leaf</tissue>
    </source>
</reference>
<keyword evidence="4" id="KW-1185">Reference proteome</keyword>
<accession>A0A8S9K531</accession>
<dbReference type="EMBL" id="QGKV02002055">
    <property type="protein sequence ID" value="KAF3496895.1"/>
    <property type="molecule type" value="Genomic_DNA"/>
</dbReference>
<evidence type="ECO:0000313" key="2">
    <source>
        <dbReference type="EMBL" id="KAF2588798.1"/>
    </source>
</evidence>
<dbReference type="Proteomes" id="UP000266723">
    <property type="component" value="Unassembled WGS sequence"/>
</dbReference>
<reference evidence="3" key="2">
    <citation type="submission" date="2019-12" db="EMBL/GenBank/DDBJ databases">
        <authorList>
            <person name="Studholme D.J."/>
            <person name="Sarris P."/>
        </authorList>
    </citation>
    <scope>NUCLEOTIDE SEQUENCE</scope>
    <source>
        <strain evidence="3">PFS-1207/04</strain>
        <tissue evidence="3">Leaf</tissue>
    </source>
</reference>
<proteinExistence type="predicted"/>
<sequence>MAAQKVLTKNEAGNLHDQEDHMCSEAGQKIDDQEVLIPDADDVAERNDFELDSDCYDIKGQHLFQGLPHKDPRNHVEELEDLVSNTS</sequence>
<comment type="caution">
    <text evidence="2">The sequence shown here is derived from an EMBL/GenBank/DDBJ whole genome shotgun (WGS) entry which is preliminary data.</text>
</comment>
<dbReference type="AlphaFoldDB" id="A0A8S9K531"/>